<name>A0A9Q1Q4I6_9CARY</name>
<keyword evidence="3" id="KW-1185">Reference proteome</keyword>
<reference evidence="2" key="1">
    <citation type="submission" date="2022-04" db="EMBL/GenBank/DDBJ databases">
        <title>Carnegiea gigantea Genome sequencing and assembly v2.</title>
        <authorList>
            <person name="Copetti D."/>
            <person name="Sanderson M.J."/>
            <person name="Burquez A."/>
            <person name="Wojciechowski M.F."/>
        </authorList>
    </citation>
    <scope>NUCLEOTIDE SEQUENCE</scope>
    <source>
        <strain evidence="2">SGP5-SGP5p</strain>
        <tissue evidence="2">Aerial part</tissue>
    </source>
</reference>
<accession>A0A9Q1Q4I6</accession>
<evidence type="ECO:0000256" key="1">
    <source>
        <dbReference type="SAM" id="MobiDB-lite"/>
    </source>
</evidence>
<dbReference type="Proteomes" id="UP001153076">
    <property type="component" value="Unassembled WGS sequence"/>
</dbReference>
<feature type="region of interest" description="Disordered" evidence="1">
    <location>
        <begin position="155"/>
        <end position="195"/>
    </location>
</feature>
<dbReference type="EMBL" id="JAKOGI010000977">
    <property type="protein sequence ID" value="KAJ8428714.1"/>
    <property type="molecule type" value="Genomic_DNA"/>
</dbReference>
<sequence length="195" mass="21724">MTRSTWKAQLQGGQQLLTAEQGNRVTMPTVVFSEEQGPRFTTPHDDPLLAEMKVASAIVWRIPIDTESSPERRIKWENQNLRGPKRQGLHHGHYLQQPQLRRLHGQGLRLRRPEAPFDGGRRMELHQLGILTLGSGLGAILYVLDVPRLARAPERTLSSNHTPGDNLAPRPWTASRPRLLLGNTPPSADTPGPSA</sequence>
<evidence type="ECO:0000313" key="3">
    <source>
        <dbReference type="Proteomes" id="UP001153076"/>
    </source>
</evidence>
<proteinExistence type="predicted"/>
<dbReference type="OrthoDB" id="1752268at2759"/>
<gene>
    <name evidence="2" type="ORF">Cgig2_028197</name>
</gene>
<comment type="caution">
    <text evidence="2">The sequence shown here is derived from an EMBL/GenBank/DDBJ whole genome shotgun (WGS) entry which is preliminary data.</text>
</comment>
<evidence type="ECO:0000313" key="2">
    <source>
        <dbReference type="EMBL" id="KAJ8428714.1"/>
    </source>
</evidence>
<dbReference type="AlphaFoldDB" id="A0A9Q1Q4I6"/>
<organism evidence="2 3">
    <name type="scientific">Carnegiea gigantea</name>
    <dbReference type="NCBI Taxonomy" id="171969"/>
    <lineage>
        <taxon>Eukaryota</taxon>
        <taxon>Viridiplantae</taxon>
        <taxon>Streptophyta</taxon>
        <taxon>Embryophyta</taxon>
        <taxon>Tracheophyta</taxon>
        <taxon>Spermatophyta</taxon>
        <taxon>Magnoliopsida</taxon>
        <taxon>eudicotyledons</taxon>
        <taxon>Gunneridae</taxon>
        <taxon>Pentapetalae</taxon>
        <taxon>Caryophyllales</taxon>
        <taxon>Cactineae</taxon>
        <taxon>Cactaceae</taxon>
        <taxon>Cactoideae</taxon>
        <taxon>Echinocereeae</taxon>
        <taxon>Carnegiea</taxon>
    </lineage>
</organism>
<protein>
    <submittedName>
        <fullName evidence="2">Uncharacterized protein</fullName>
    </submittedName>
</protein>